<evidence type="ECO:0000256" key="1">
    <source>
        <dbReference type="ARBA" id="ARBA00022448"/>
    </source>
</evidence>
<dbReference type="InterPro" id="IPR033900">
    <property type="entry name" value="Gram_neg_porin_domain"/>
</dbReference>
<evidence type="ECO:0000256" key="2">
    <source>
        <dbReference type="ARBA" id="ARBA00022692"/>
    </source>
</evidence>
<evidence type="ECO:0000256" key="4">
    <source>
        <dbReference type="ARBA" id="ARBA00023065"/>
    </source>
</evidence>
<evidence type="ECO:0000313" key="9">
    <source>
        <dbReference type="Proteomes" id="UP001156836"/>
    </source>
</evidence>
<dbReference type="Gene3D" id="2.40.160.10">
    <property type="entry name" value="Porin"/>
    <property type="match status" value="1"/>
</dbReference>
<keyword evidence="5" id="KW-0998">Cell outer membrane</keyword>
<evidence type="ECO:0000259" key="7">
    <source>
        <dbReference type="Pfam" id="PF13609"/>
    </source>
</evidence>
<dbReference type="InterPro" id="IPR002299">
    <property type="entry name" value="Porin_Neis"/>
</dbReference>
<dbReference type="InterPro" id="IPR023614">
    <property type="entry name" value="Porin_dom_sf"/>
</dbReference>
<keyword evidence="5" id="KW-0472">Membrane</keyword>
<dbReference type="SUPFAM" id="SSF56935">
    <property type="entry name" value="Porins"/>
    <property type="match status" value="1"/>
</dbReference>
<dbReference type="EMBL" id="BSOZ01000055">
    <property type="protein sequence ID" value="GLS05618.1"/>
    <property type="molecule type" value="Genomic_DNA"/>
</dbReference>
<dbReference type="CDD" id="cd00342">
    <property type="entry name" value="gram_neg_porins"/>
    <property type="match status" value="1"/>
</dbReference>
<organism evidence="8 9">
    <name type="scientific">Chitiniphilus shinanonensis</name>
    <dbReference type="NCBI Taxonomy" id="553088"/>
    <lineage>
        <taxon>Bacteria</taxon>
        <taxon>Pseudomonadati</taxon>
        <taxon>Pseudomonadota</taxon>
        <taxon>Betaproteobacteria</taxon>
        <taxon>Neisseriales</taxon>
        <taxon>Chitinibacteraceae</taxon>
        <taxon>Chitiniphilus</taxon>
    </lineage>
</organism>
<keyword evidence="2" id="KW-0812">Transmembrane</keyword>
<feature type="domain" description="Porin" evidence="7">
    <location>
        <begin position="8"/>
        <end position="318"/>
    </location>
</feature>
<evidence type="ECO:0000313" key="8">
    <source>
        <dbReference type="EMBL" id="GLS05618.1"/>
    </source>
</evidence>
<dbReference type="Proteomes" id="UP001156836">
    <property type="component" value="Unassembled WGS sequence"/>
</dbReference>
<comment type="caution">
    <text evidence="8">The sequence shown here is derived from an EMBL/GenBank/DDBJ whole genome shotgun (WGS) entry which is preliminary data.</text>
</comment>
<keyword evidence="4" id="KW-0406">Ion transport</keyword>
<reference evidence="9" key="1">
    <citation type="journal article" date="2019" name="Int. J. Syst. Evol. Microbiol.">
        <title>The Global Catalogue of Microorganisms (GCM) 10K type strain sequencing project: providing services to taxonomists for standard genome sequencing and annotation.</title>
        <authorList>
            <consortium name="The Broad Institute Genomics Platform"/>
            <consortium name="The Broad Institute Genome Sequencing Center for Infectious Disease"/>
            <person name="Wu L."/>
            <person name="Ma J."/>
        </authorList>
    </citation>
    <scope>NUCLEOTIDE SEQUENCE [LARGE SCALE GENOMIC DNA]</scope>
    <source>
        <strain evidence="9">NBRC 104970</strain>
    </source>
</reference>
<evidence type="ECO:0000256" key="3">
    <source>
        <dbReference type="ARBA" id="ARBA00022729"/>
    </source>
</evidence>
<dbReference type="RefSeq" id="WP_018748485.1">
    <property type="nucleotide sequence ID" value="NZ_BSOZ01000055.1"/>
</dbReference>
<gene>
    <name evidence="8" type="ORF">GCM10007860_27750</name>
</gene>
<accession>A0ABQ6BUE7</accession>
<dbReference type="PRINTS" id="PR00184">
    <property type="entry name" value="NEISSPPORIN"/>
</dbReference>
<dbReference type="Pfam" id="PF13609">
    <property type="entry name" value="Porin_4"/>
    <property type="match status" value="1"/>
</dbReference>
<evidence type="ECO:0000256" key="5">
    <source>
        <dbReference type="ARBA" id="ARBA00023237"/>
    </source>
</evidence>
<protein>
    <recommendedName>
        <fullName evidence="7">Porin domain-containing protein</fullName>
    </recommendedName>
</protein>
<feature type="chain" id="PRO_5045316250" description="Porin domain-containing protein" evidence="6">
    <location>
        <begin position="22"/>
        <end position="364"/>
    </location>
</feature>
<keyword evidence="9" id="KW-1185">Reference proteome</keyword>
<sequence>MIKRIVLAAAVSACFAAPAFAEVSIGGSAEMDLFYRTNNTADGDGKFLEEIAITVNIDGSDKLDSGNTLKWRLAQKVATDWRFDSWGAREAWIGYAGDWGELRFGNQFSNVYLTEDWPYGWKGQGGLFAEPPVQGFASGITYASPNFSGFSFNLGYDLGAGGIDGAAFEVAGHYANGGLAIDAGYVSTIDATSGGAGGNHGYSLAYQDGTDIGHWMVGARYTFDNGFNVTGAFKRQFADRSEATAAGGWTSYDQDTYLIRGAYNFGKHGLALGYQMIADADTSGGDIDNGVQQIAFQWDYALSKNTGAFLQIRHNMLDGDKAVNNPNAGPFWYNLDGLSTVAGDSGNFVEDNSTRILIGTWTGF</sequence>
<keyword evidence="3 6" id="KW-0732">Signal</keyword>
<evidence type="ECO:0000256" key="6">
    <source>
        <dbReference type="SAM" id="SignalP"/>
    </source>
</evidence>
<name>A0ABQ6BUE7_9NEIS</name>
<proteinExistence type="predicted"/>
<keyword evidence="1" id="KW-0813">Transport</keyword>
<feature type="signal peptide" evidence="6">
    <location>
        <begin position="1"/>
        <end position="21"/>
    </location>
</feature>